<dbReference type="AlphaFoldDB" id="A0A6J2U1G5"/>
<dbReference type="RefSeq" id="XP_030382521.1">
    <property type="nucleotide sequence ID" value="XM_030526661.1"/>
</dbReference>
<accession>A0A6J2U1G5</accession>
<dbReference type="OrthoDB" id="7874711at2759"/>
<gene>
    <name evidence="2" type="primary">LOC115630025</name>
</gene>
<organism evidence="1 2">
    <name type="scientific">Drosophila lebanonensis</name>
    <name type="common">Fruit fly</name>
    <name type="synonym">Scaptodrosophila lebanonensis</name>
    <dbReference type="NCBI Taxonomy" id="7225"/>
    <lineage>
        <taxon>Eukaryota</taxon>
        <taxon>Metazoa</taxon>
        <taxon>Ecdysozoa</taxon>
        <taxon>Arthropoda</taxon>
        <taxon>Hexapoda</taxon>
        <taxon>Insecta</taxon>
        <taxon>Pterygota</taxon>
        <taxon>Neoptera</taxon>
        <taxon>Endopterygota</taxon>
        <taxon>Diptera</taxon>
        <taxon>Brachycera</taxon>
        <taxon>Muscomorpha</taxon>
        <taxon>Ephydroidea</taxon>
        <taxon>Drosophilidae</taxon>
        <taxon>Scaptodrosophila</taxon>
    </lineage>
</organism>
<evidence type="ECO:0000313" key="2">
    <source>
        <dbReference type="RefSeq" id="XP_030382521.1"/>
    </source>
</evidence>
<keyword evidence="1" id="KW-1185">Reference proteome</keyword>
<proteinExistence type="predicted"/>
<evidence type="ECO:0000313" key="1">
    <source>
        <dbReference type="Proteomes" id="UP000504634"/>
    </source>
</evidence>
<sequence>MGLSFPCKSTWNNTAPTPIWDASHCTKNGREKSACTSTGADVSAFFNASNAAIASPPSENRPPDRFFKASVSGAAKVAKSLINRLYHPAVPKKARTSFTDLGTCMRCIACTRSGSVRSTPPPTINPSYSLQVLQVRIKITREDYQIVQIYFNVGPQFIRYDLVHQPAQPLSGVTQPERHHAELVQRSPWYRKRSAPSTGLLQLHLPKRKFQVHTGNIIRLIDSR</sequence>
<name>A0A6J2U1G5_DROLE</name>
<protein>
    <submittedName>
        <fullName evidence="2">Uncharacterized protein LOC115630025</fullName>
    </submittedName>
</protein>
<dbReference type="Proteomes" id="UP000504634">
    <property type="component" value="Unplaced"/>
</dbReference>
<reference evidence="2" key="1">
    <citation type="submission" date="2025-08" db="UniProtKB">
        <authorList>
            <consortium name="RefSeq"/>
        </authorList>
    </citation>
    <scope>IDENTIFICATION</scope>
    <source>
        <strain evidence="2">11010-0011.00</strain>
        <tissue evidence="2">Whole body</tissue>
    </source>
</reference>
<dbReference type="GeneID" id="115630025"/>